<dbReference type="RefSeq" id="WP_109360114.1">
    <property type="nucleotide sequence ID" value="NZ_QFRJ01000010.1"/>
</dbReference>
<comment type="pathway">
    <text evidence="1">Cofactor biosynthesis; tetrahydrofolate biosynthesis; 2-amino-4-hydroxy-6-hydroxymethyl-7,8-dihydropteridine diphosphate from 7,8-dihydroneopterin triphosphate: step 3/4.</text>
</comment>
<dbReference type="EMBL" id="QFRJ01000010">
    <property type="protein sequence ID" value="PWH84922.1"/>
    <property type="molecule type" value="Genomic_DNA"/>
</dbReference>
<dbReference type="InterPro" id="IPR006156">
    <property type="entry name" value="Dihydroneopterin_aldolase"/>
</dbReference>
<comment type="catalytic activity">
    <reaction evidence="1">
        <text>7,8-dihydroneopterin = 6-hydroxymethyl-7,8-dihydropterin + glycolaldehyde</text>
        <dbReference type="Rhea" id="RHEA:10540"/>
        <dbReference type="ChEBI" id="CHEBI:17001"/>
        <dbReference type="ChEBI" id="CHEBI:17071"/>
        <dbReference type="ChEBI" id="CHEBI:44841"/>
        <dbReference type="EC" id="4.1.2.25"/>
    </reaction>
</comment>
<evidence type="ECO:0000259" key="2">
    <source>
        <dbReference type="SMART" id="SM00905"/>
    </source>
</evidence>
<organism evidence="3 4">
    <name type="scientific">Brumimicrobium oceani</name>
    <dbReference type="NCBI Taxonomy" id="2100725"/>
    <lineage>
        <taxon>Bacteria</taxon>
        <taxon>Pseudomonadati</taxon>
        <taxon>Bacteroidota</taxon>
        <taxon>Flavobacteriia</taxon>
        <taxon>Flavobacteriales</taxon>
        <taxon>Crocinitomicaceae</taxon>
        <taxon>Brumimicrobium</taxon>
    </lineage>
</organism>
<dbReference type="InterPro" id="IPR043133">
    <property type="entry name" value="GTP-CH-I_C/QueF"/>
</dbReference>
<dbReference type="GO" id="GO:0046654">
    <property type="term" value="P:tetrahydrofolate biosynthetic process"/>
    <property type="evidence" value="ECO:0007669"/>
    <property type="project" value="UniProtKB-UniRule"/>
</dbReference>
<reference evidence="3 4" key="2">
    <citation type="submission" date="2018-05" db="EMBL/GenBank/DDBJ databases">
        <authorList>
            <person name="Lanie J.A."/>
            <person name="Ng W.-L."/>
            <person name="Kazmierczak K.M."/>
            <person name="Andrzejewski T.M."/>
            <person name="Davidsen T.M."/>
            <person name="Wayne K.J."/>
            <person name="Tettelin H."/>
            <person name="Glass J.I."/>
            <person name="Rusch D."/>
            <person name="Podicherti R."/>
            <person name="Tsui H.-C.T."/>
            <person name="Winkler M.E."/>
        </authorList>
    </citation>
    <scope>NUCLEOTIDE SEQUENCE [LARGE SCALE GENOMIC DNA]</scope>
    <source>
        <strain evidence="3 4">C305</strain>
    </source>
</reference>
<dbReference type="NCBIfam" id="TIGR00525">
    <property type="entry name" value="folB"/>
    <property type="match status" value="1"/>
</dbReference>
<proteinExistence type="inferred from homology"/>
<dbReference type="Proteomes" id="UP000245370">
    <property type="component" value="Unassembled WGS sequence"/>
</dbReference>
<protein>
    <recommendedName>
        <fullName evidence="1">7,8-dihydroneopterin aldolase</fullName>
        <ecNumber evidence="1">4.1.2.25</ecNumber>
    </recommendedName>
</protein>
<dbReference type="OrthoDB" id="9803748at2"/>
<reference evidence="3 4" key="1">
    <citation type="submission" date="2018-05" db="EMBL/GenBank/DDBJ databases">
        <title>Brumimicrobium oceani sp. nov., isolated from coastal sediment.</title>
        <authorList>
            <person name="Kou Y."/>
        </authorList>
    </citation>
    <scope>NUCLEOTIDE SEQUENCE [LARGE SCALE GENOMIC DNA]</scope>
    <source>
        <strain evidence="3 4">C305</strain>
    </source>
</reference>
<comment type="caution">
    <text evidence="3">The sequence shown here is derived from an EMBL/GenBank/DDBJ whole genome shotgun (WGS) entry which is preliminary data.</text>
</comment>
<evidence type="ECO:0000313" key="3">
    <source>
        <dbReference type="EMBL" id="PWH84922.1"/>
    </source>
</evidence>
<comment type="function">
    <text evidence="1">Catalyzes the conversion of 7,8-dihydroneopterin to 6-hydroxymethyl-7,8-dihydropterin.</text>
</comment>
<dbReference type="GO" id="GO:0046656">
    <property type="term" value="P:folic acid biosynthetic process"/>
    <property type="evidence" value="ECO:0007669"/>
    <property type="project" value="UniProtKB-UniRule"/>
</dbReference>
<dbReference type="Gene3D" id="3.30.1130.10">
    <property type="match status" value="1"/>
</dbReference>
<dbReference type="SUPFAM" id="SSF55620">
    <property type="entry name" value="Tetrahydrobiopterin biosynthesis enzymes-like"/>
    <property type="match status" value="1"/>
</dbReference>
<dbReference type="UniPathway" id="UPA00077">
    <property type="reaction ID" value="UER00154"/>
</dbReference>
<keyword evidence="4" id="KW-1185">Reference proteome</keyword>
<comment type="similarity">
    <text evidence="1">Belongs to the DHNA family.</text>
</comment>
<dbReference type="InterPro" id="IPR006157">
    <property type="entry name" value="FolB_dom"/>
</dbReference>
<dbReference type="AlphaFoldDB" id="A0A2U2XAW2"/>
<evidence type="ECO:0000313" key="4">
    <source>
        <dbReference type="Proteomes" id="UP000245370"/>
    </source>
</evidence>
<feature type="domain" description="Dihydroneopterin aldolase/epimerase" evidence="2">
    <location>
        <begin position="5"/>
        <end position="117"/>
    </location>
</feature>
<accession>A0A2U2XAW2</accession>
<dbReference type="EC" id="4.1.2.25" evidence="1"/>
<gene>
    <name evidence="3" type="primary">folB</name>
    <name evidence="3" type="ORF">DIT68_12325</name>
</gene>
<evidence type="ECO:0000256" key="1">
    <source>
        <dbReference type="RuleBase" id="RU362079"/>
    </source>
</evidence>
<keyword evidence="1" id="KW-0456">Lyase</keyword>
<sequence length="117" mass="13083">MQHTIEVNGIKLYAFHGCLVEEEKIGGHYTVDVSIKTDFTASFASDELADTVDYVKINQVVREEMAIRSKLIEHVGYRISKRLQTEIKGLITSKVKVIKHCPPIGGDVNDVAIIIEN</sequence>
<keyword evidence="1" id="KW-0289">Folate biosynthesis</keyword>
<dbReference type="GO" id="GO:0004150">
    <property type="term" value="F:dihydroneopterin aldolase activity"/>
    <property type="evidence" value="ECO:0007669"/>
    <property type="project" value="UniProtKB-UniRule"/>
</dbReference>
<dbReference type="NCBIfam" id="TIGR00526">
    <property type="entry name" value="folB_dom"/>
    <property type="match status" value="1"/>
</dbReference>
<dbReference type="SMART" id="SM00905">
    <property type="entry name" value="FolB"/>
    <property type="match status" value="1"/>
</dbReference>
<dbReference type="Pfam" id="PF02152">
    <property type="entry name" value="FolB"/>
    <property type="match status" value="1"/>
</dbReference>
<name>A0A2U2XAW2_9FLAO</name>